<name>A0A0A8WZH1_MESS1</name>
<comment type="similarity">
    <text evidence="1">Belongs to the ABC transporter superfamily.</text>
</comment>
<evidence type="ECO:0000256" key="3">
    <source>
        <dbReference type="ARBA" id="ARBA00022741"/>
    </source>
</evidence>
<dbReference type="CDD" id="cd03257">
    <property type="entry name" value="ABC_NikE_OppD_transporters"/>
    <property type="match status" value="1"/>
</dbReference>
<dbReference type="RefSeq" id="WP_041964944.1">
    <property type="nucleotide sequence ID" value="NZ_BASE01000025.1"/>
</dbReference>
<dbReference type="Gene3D" id="3.40.50.300">
    <property type="entry name" value="P-loop containing nucleotide triphosphate hydrolases"/>
    <property type="match status" value="1"/>
</dbReference>
<keyword evidence="4 6" id="KW-0067">ATP-binding</keyword>
<gene>
    <name evidence="6" type="ORF">SAMD00020551_1199</name>
</gene>
<evidence type="ECO:0000256" key="4">
    <source>
        <dbReference type="ARBA" id="ARBA00022840"/>
    </source>
</evidence>
<dbReference type="AlphaFoldDB" id="A0A0A8WZH1"/>
<keyword evidence="7" id="KW-1185">Reference proteome</keyword>
<accession>A0A0A8WZH1</accession>
<dbReference type="PANTHER" id="PTHR43776:SF7">
    <property type="entry name" value="D,D-DIPEPTIDE TRANSPORT ATP-BINDING PROTEIN DDPF-RELATED"/>
    <property type="match status" value="1"/>
</dbReference>
<reference evidence="6 7" key="1">
    <citation type="submission" date="2013-06" db="EMBL/GenBank/DDBJ databases">
        <title>Whole genome shotgun sequence of Bacillus selenatarsenatis SF-1.</title>
        <authorList>
            <person name="Kuroda M."/>
            <person name="Sei K."/>
            <person name="Yamashita M."/>
            <person name="Ike M."/>
        </authorList>
    </citation>
    <scope>NUCLEOTIDE SEQUENCE [LARGE SCALE GENOMIC DNA]</scope>
    <source>
        <strain evidence="6 7">SF-1</strain>
    </source>
</reference>
<dbReference type="GO" id="GO:0055085">
    <property type="term" value="P:transmembrane transport"/>
    <property type="evidence" value="ECO:0007669"/>
    <property type="project" value="UniProtKB-ARBA"/>
</dbReference>
<dbReference type="Proteomes" id="UP000031014">
    <property type="component" value="Unassembled WGS sequence"/>
</dbReference>
<dbReference type="SUPFAM" id="SSF52540">
    <property type="entry name" value="P-loop containing nucleoside triphosphate hydrolases"/>
    <property type="match status" value="1"/>
</dbReference>
<dbReference type="InterPro" id="IPR013563">
    <property type="entry name" value="Oligopep_ABC_C"/>
</dbReference>
<dbReference type="PROSITE" id="PS00211">
    <property type="entry name" value="ABC_TRANSPORTER_1"/>
    <property type="match status" value="1"/>
</dbReference>
<evidence type="ECO:0000256" key="1">
    <source>
        <dbReference type="ARBA" id="ARBA00005417"/>
    </source>
</evidence>
<dbReference type="GO" id="GO:0015833">
    <property type="term" value="P:peptide transport"/>
    <property type="evidence" value="ECO:0007669"/>
    <property type="project" value="InterPro"/>
</dbReference>
<dbReference type="PROSITE" id="PS50893">
    <property type="entry name" value="ABC_TRANSPORTER_2"/>
    <property type="match status" value="1"/>
</dbReference>
<dbReference type="GO" id="GO:0016887">
    <property type="term" value="F:ATP hydrolysis activity"/>
    <property type="evidence" value="ECO:0007669"/>
    <property type="project" value="InterPro"/>
</dbReference>
<dbReference type="InterPro" id="IPR050319">
    <property type="entry name" value="ABC_transp_ATP-bind"/>
</dbReference>
<dbReference type="PANTHER" id="PTHR43776">
    <property type="entry name" value="TRANSPORT ATP-BINDING PROTEIN"/>
    <property type="match status" value="1"/>
</dbReference>
<dbReference type="SMART" id="SM00382">
    <property type="entry name" value="AAA"/>
    <property type="match status" value="1"/>
</dbReference>
<protein>
    <submittedName>
        <fullName evidence="6">Oligopeptide transport ATP-binding protein OppF</fullName>
    </submittedName>
</protein>
<dbReference type="FunFam" id="3.40.50.300:FF:000016">
    <property type="entry name" value="Oligopeptide ABC transporter ATP-binding component"/>
    <property type="match status" value="1"/>
</dbReference>
<dbReference type="Pfam" id="PF00005">
    <property type="entry name" value="ABC_tran"/>
    <property type="match status" value="1"/>
</dbReference>
<comment type="caution">
    <text evidence="6">The sequence shown here is derived from an EMBL/GenBank/DDBJ whole genome shotgun (WGS) entry which is preliminary data.</text>
</comment>
<dbReference type="InterPro" id="IPR003593">
    <property type="entry name" value="AAA+_ATPase"/>
</dbReference>
<proteinExistence type="inferred from homology"/>
<dbReference type="EMBL" id="BASE01000025">
    <property type="protein sequence ID" value="GAM13063.1"/>
    <property type="molecule type" value="Genomic_DNA"/>
</dbReference>
<dbReference type="NCBIfam" id="TIGR01727">
    <property type="entry name" value="oligo_HPY"/>
    <property type="match status" value="1"/>
</dbReference>
<evidence type="ECO:0000313" key="7">
    <source>
        <dbReference type="Proteomes" id="UP000031014"/>
    </source>
</evidence>
<dbReference type="Pfam" id="PF08352">
    <property type="entry name" value="oligo_HPY"/>
    <property type="match status" value="1"/>
</dbReference>
<dbReference type="OrthoDB" id="9802264at2"/>
<dbReference type="STRING" id="1321606.SAMD00020551_1199"/>
<organism evidence="6 7">
    <name type="scientific">Mesobacillus selenatarsenatis (strain DSM 18680 / JCM 14380 / FERM P-15431 / SF-1)</name>
    <dbReference type="NCBI Taxonomy" id="1321606"/>
    <lineage>
        <taxon>Bacteria</taxon>
        <taxon>Bacillati</taxon>
        <taxon>Bacillota</taxon>
        <taxon>Bacilli</taxon>
        <taxon>Bacillales</taxon>
        <taxon>Bacillaceae</taxon>
        <taxon>Mesobacillus</taxon>
    </lineage>
</organism>
<evidence type="ECO:0000259" key="5">
    <source>
        <dbReference type="PROSITE" id="PS50893"/>
    </source>
</evidence>
<dbReference type="GO" id="GO:0005524">
    <property type="term" value="F:ATP binding"/>
    <property type="evidence" value="ECO:0007669"/>
    <property type="project" value="UniProtKB-KW"/>
</dbReference>
<evidence type="ECO:0000256" key="2">
    <source>
        <dbReference type="ARBA" id="ARBA00022448"/>
    </source>
</evidence>
<keyword evidence="2" id="KW-0813">Transport</keyword>
<dbReference type="InterPro" id="IPR017871">
    <property type="entry name" value="ABC_transporter-like_CS"/>
</dbReference>
<feature type="domain" description="ABC transporter" evidence="5">
    <location>
        <begin position="7"/>
        <end position="252"/>
    </location>
</feature>
<evidence type="ECO:0000313" key="6">
    <source>
        <dbReference type="EMBL" id="GAM13063.1"/>
    </source>
</evidence>
<sequence length="336" mass="38271">MENEVLLSVRDLKKHFTMGKNEILKAVDGISFDIYKGETFGLVGESGCGKSTAGRTMIGLYDRTDGEVVFNGKDVHSLSEKEKFQFHKQMQMIFQDPYASLNPRSTVKEIISEPMEVHGLFPNKKERLERIYQLLEDVGLNRDHANRYPHEFSGGQRQRIGIARALALDPDFIIADEPISALDVSVQAQVVNLLKRLQEEKGLTYLFIAHDLSMVKQISDRIGVMYLGHIVELTASNQLYNKPLHPYTQALLSAIPIPDPDVEDKRERIILQGELPSPMDPPSGCVFRTRCQHAMDICAQKKPVWQEIDKDHYVACHLYDEHLEGKDKKEMLVNIR</sequence>
<dbReference type="InterPro" id="IPR027417">
    <property type="entry name" value="P-loop_NTPase"/>
</dbReference>
<dbReference type="InterPro" id="IPR003439">
    <property type="entry name" value="ABC_transporter-like_ATP-bd"/>
</dbReference>
<keyword evidence="3" id="KW-0547">Nucleotide-binding</keyword>